<gene>
    <name evidence="3" type="ORF">CQY20_24895</name>
</gene>
<keyword evidence="4" id="KW-1185">Reference proteome</keyword>
<feature type="coiled-coil region" evidence="1">
    <location>
        <begin position="40"/>
        <end position="67"/>
    </location>
</feature>
<feature type="transmembrane region" description="Helical" evidence="2">
    <location>
        <begin position="12"/>
        <end position="37"/>
    </location>
</feature>
<keyword evidence="2" id="KW-0472">Membrane</keyword>
<name>A0A2A7MSW4_MYCAG</name>
<evidence type="ECO:0000256" key="2">
    <source>
        <dbReference type="SAM" id="Phobius"/>
    </source>
</evidence>
<protein>
    <submittedName>
        <fullName evidence="3">Uncharacterized protein</fullName>
    </submittedName>
</protein>
<keyword evidence="1" id="KW-0175">Coiled coil</keyword>
<organism evidence="3 4">
    <name type="scientific">Mycolicibacterium agri</name>
    <name type="common">Mycobacterium agri</name>
    <dbReference type="NCBI Taxonomy" id="36811"/>
    <lineage>
        <taxon>Bacteria</taxon>
        <taxon>Bacillati</taxon>
        <taxon>Actinomycetota</taxon>
        <taxon>Actinomycetes</taxon>
        <taxon>Mycobacteriales</taxon>
        <taxon>Mycobacteriaceae</taxon>
        <taxon>Mycolicibacterium</taxon>
    </lineage>
</organism>
<proteinExistence type="predicted"/>
<sequence length="89" mass="10264">MAVMSETLVTFLLTWLLWWVLLFTAYAGLLFGIDALLTAHRRRQQERQNLRHELARLDQEAAASVQRIGAAFLATQRLMREEASHGARR</sequence>
<dbReference type="AlphaFoldDB" id="A0A2A7MSW4"/>
<evidence type="ECO:0000313" key="4">
    <source>
        <dbReference type="Proteomes" id="UP000220914"/>
    </source>
</evidence>
<comment type="caution">
    <text evidence="3">The sequence shown here is derived from an EMBL/GenBank/DDBJ whole genome shotgun (WGS) entry which is preliminary data.</text>
</comment>
<dbReference type="EMBL" id="PDCP01000060">
    <property type="protein sequence ID" value="PEG34597.1"/>
    <property type="molecule type" value="Genomic_DNA"/>
</dbReference>
<evidence type="ECO:0000256" key="1">
    <source>
        <dbReference type="SAM" id="Coils"/>
    </source>
</evidence>
<evidence type="ECO:0000313" key="3">
    <source>
        <dbReference type="EMBL" id="PEG34597.1"/>
    </source>
</evidence>
<reference evidence="3 4" key="1">
    <citation type="submission" date="2017-10" db="EMBL/GenBank/DDBJ databases">
        <title>The new phylogeny of genus Mycobacterium.</title>
        <authorList>
            <person name="Tortoli E."/>
            <person name="Trovato A."/>
            <person name="Cirillo D.M."/>
        </authorList>
    </citation>
    <scope>NUCLEOTIDE SEQUENCE [LARGE SCALE GENOMIC DNA]</scope>
    <source>
        <strain evidence="3 4">CCUG37673</strain>
    </source>
</reference>
<keyword evidence="2" id="KW-0812">Transmembrane</keyword>
<keyword evidence="2" id="KW-1133">Transmembrane helix</keyword>
<dbReference type="Proteomes" id="UP000220914">
    <property type="component" value="Unassembled WGS sequence"/>
</dbReference>
<accession>A0A2A7MSW4</accession>